<dbReference type="InterPro" id="IPR021410">
    <property type="entry name" value="FAF"/>
</dbReference>
<dbReference type="Pfam" id="PF11250">
    <property type="entry name" value="FAF"/>
    <property type="match status" value="1"/>
</dbReference>
<evidence type="ECO:0000259" key="3">
    <source>
        <dbReference type="Pfam" id="PF11250"/>
    </source>
</evidence>
<comment type="caution">
    <text evidence="4">The sequence shown here is derived from an EMBL/GenBank/DDBJ whole genome shotgun (WGS) entry which is preliminary data.</text>
</comment>
<evidence type="ECO:0000313" key="4">
    <source>
        <dbReference type="EMBL" id="KAK1426233.1"/>
    </source>
</evidence>
<reference evidence="4" key="1">
    <citation type="journal article" date="2023" name="bioRxiv">
        <title>Improved chromosome-level genome assembly for marigold (Tagetes erecta).</title>
        <authorList>
            <person name="Jiang F."/>
            <person name="Yuan L."/>
            <person name="Wang S."/>
            <person name="Wang H."/>
            <person name="Xu D."/>
            <person name="Wang A."/>
            <person name="Fan W."/>
        </authorList>
    </citation>
    <scope>NUCLEOTIDE SEQUENCE</scope>
    <source>
        <strain evidence="4">WSJ</strain>
        <tissue evidence="4">Leaf</tissue>
    </source>
</reference>
<dbReference type="InterPro" id="IPR046431">
    <property type="entry name" value="FAF_dom"/>
</dbReference>
<protein>
    <recommendedName>
        <fullName evidence="3">FAF domain-containing protein</fullName>
    </recommendedName>
</protein>
<accession>A0AAD8KRB8</accession>
<keyword evidence="5" id="KW-1185">Reference proteome</keyword>
<dbReference type="PANTHER" id="PTHR33155:SF9">
    <property type="entry name" value="FANTASTIC FOUR-LIKE PROTEIN (DUF3049)"/>
    <property type="match status" value="1"/>
</dbReference>
<comment type="similarity">
    <text evidence="1">Belongs to the fantastic four family.</text>
</comment>
<sequence length="184" mass="21611">MATCGSLQHIFDNPLYTPQALSSCICITPTNLLDEPPVDVFSRFNLDRKNDSSMYSLNDHEHDHSGGSSQALIGSESFDDLKDFNDQWEERREHVTKHTKKKIPGESKRSRVNRREFPPPISSLGRRFCFKSYRFNGRLVLKEERMLTQEILHAYREDGRLKMRFIRFEDGVEAKPDHQRRKIR</sequence>
<dbReference type="AlphaFoldDB" id="A0AAD8KRB8"/>
<organism evidence="4 5">
    <name type="scientific">Tagetes erecta</name>
    <name type="common">African marigold</name>
    <dbReference type="NCBI Taxonomy" id="13708"/>
    <lineage>
        <taxon>Eukaryota</taxon>
        <taxon>Viridiplantae</taxon>
        <taxon>Streptophyta</taxon>
        <taxon>Embryophyta</taxon>
        <taxon>Tracheophyta</taxon>
        <taxon>Spermatophyta</taxon>
        <taxon>Magnoliopsida</taxon>
        <taxon>eudicotyledons</taxon>
        <taxon>Gunneridae</taxon>
        <taxon>Pentapetalae</taxon>
        <taxon>asterids</taxon>
        <taxon>campanulids</taxon>
        <taxon>Asterales</taxon>
        <taxon>Asteraceae</taxon>
        <taxon>Asteroideae</taxon>
        <taxon>Heliantheae alliance</taxon>
        <taxon>Tageteae</taxon>
        <taxon>Tagetes</taxon>
    </lineage>
</organism>
<dbReference type="EMBL" id="JAUHHV010000004">
    <property type="protein sequence ID" value="KAK1426233.1"/>
    <property type="molecule type" value="Genomic_DNA"/>
</dbReference>
<feature type="region of interest" description="Disordered" evidence="2">
    <location>
        <begin position="91"/>
        <end position="117"/>
    </location>
</feature>
<dbReference type="Proteomes" id="UP001229421">
    <property type="component" value="Unassembled WGS sequence"/>
</dbReference>
<feature type="compositionally biased region" description="Basic and acidic residues" evidence="2">
    <location>
        <begin position="103"/>
        <end position="117"/>
    </location>
</feature>
<feature type="domain" description="FAF" evidence="3">
    <location>
        <begin position="116"/>
        <end position="165"/>
    </location>
</feature>
<proteinExistence type="inferred from homology"/>
<name>A0AAD8KRB8_TARER</name>
<evidence type="ECO:0000256" key="2">
    <source>
        <dbReference type="SAM" id="MobiDB-lite"/>
    </source>
</evidence>
<evidence type="ECO:0000313" key="5">
    <source>
        <dbReference type="Proteomes" id="UP001229421"/>
    </source>
</evidence>
<gene>
    <name evidence="4" type="ORF">QVD17_14902</name>
</gene>
<dbReference type="PANTHER" id="PTHR33155">
    <property type="entry name" value="FANTASTIC FOUR-LIKE PROTEIN (DUF3049)"/>
    <property type="match status" value="1"/>
</dbReference>
<evidence type="ECO:0000256" key="1">
    <source>
        <dbReference type="ARBA" id="ARBA00008690"/>
    </source>
</evidence>